<proteinExistence type="predicted"/>
<sequence length="184" mass="19117">MDPAAPKGPDDPLPESLDGCPDSALPSQWLPSPSGLPAVAGLRLLLSDGFAALGEHLAADGDRAPGWEQRPARSVPHPVEECAAVCGLDEDAAALHWKPVRFKAAAAELGGSGLVLRADRAGAGRSLFLPGTRQGRKPTRLPADASKPVLLPPAREHRSTTHPVAVPSGPLPLHFADAWEGRNG</sequence>
<comment type="caution">
    <text evidence="2">The sequence shown here is derived from an EMBL/GenBank/DDBJ whole genome shotgun (WGS) entry which is preliminary data.</text>
</comment>
<evidence type="ECO:0000256" key="1">
    <source>
        <dbReference type="SAM" id="MobiDB-lite"/>
    </source>
</evidence>
<gene>
    <name evidence="2" type="ORF">GCM10010446_08350</name>
</gene>
<accession>A0ABN3WSP8</accession>
<name>A0ABN3WSP8_9ACTN</name>
<evidence type="ECO:0000313" key="2">
    <source>
        <dbReference type="EMBL" id="GAA2926318.1"/>
    </source>
</evidence>
<feature type="region of interest" description="Disordered" evidence="1">
    <location>
        <begin position="1"/>
        <end position="32"/>
    </location>
</feature>
<reference evidence="2 3" key="1">
    <citation type="journal article" date="2019" name="Int. J. Syst. Evol. Microbiol.">
        <title>The Global Catalogue of Microorganisms (GCM) 10K type strain sequencing project: providing services to taxonomists for standard genome sequencing and annotation.</title>
        <authorList>
            <consortium name="The Broad Institute Genomics Platform"/>
            <consortium name="The Broad Institute Genome Sequencing Center for Infectious Disease"/>
            <person name="Wu L."/>
            <person name="Ma J."/>
        </authorList>
    </citation>
    <scope>NUCLEOTIDE SEQUENCE [LARGE SCALE GENOMIC DNA]</scope>
    <source>
        <strain evidence="2 3">JCM 9088</strain>
    </source>
</reference>
<organism evidence="2 3">
    <name type="scientific">Streptomyces enissocaesilis</name>
    <dbReference type="NCBI Taxonomy" id="332589"/>
    <lineage>
        <taxon>Bacteria</taxon>
        <taxon>Bacillati</taxon>
        <taxon>Actinomycetota</taxon>
        <taxon>Actinomycetes</taxon>
        <taxon>Kitasatosporales</taxon>
        <taxon>Streptomycetaceae</taxon>
        <taxon>Streptomyces</taxon>
        <taxon>Streptomyces rochei group</taxon>
    </lineage>
</organism>
<dbReference type="RefSeq" id="WP_344490782.1">
    <property type="nucleotide sequence ID" value="NZ_BAAAUD010000011.1"/>
</dbReference>
<feature type="region of interest" description="Disordered" evidence="1">
    <location>
        <begin position="127"/>
        <end position="184"/>
    </location>
</feature>
<dbReference type="Proteomes" id="UP001500403">
    <property type="component" value="Unassembled WGS sequence"/>
</dbReference>
<keyword evidence="3" id="KW-1185">Reference proteome</keyword>
<protein>
    <submittedName>
        <fullName evidence="2">Uncharacterized protein</fullName>
    </submittedName>
</protein>
<evidence type="ECO:0000313" key="3">
    <source>
        <dbReference type="Proteomes" id="UP001500403"/>
    </source>
</evidence>
<dbReference type="EMBL" id="BAAAUD010000011">
    <property type="protein sequence ID" value="GAA2926318.1"/>
    <property type="molecule type" value="Genomic_DNA"/>
</dbReference>